<dbReference type="EMBL" id="JARKIE010000039">
    <property type="protein sequence ID" value="KAJ7695085.1"/>
    <property type="molecule type" value="Genomic_DNA"/>
</dbReference>
<dbReference type="Proteomes" id="UP001221757">
    <property type="component" value="Unassembled WGS sequence"/>
</dbReference>
<evidence type="ECO:0000313" key="1">
    <source>
        <dbReference type="EMBL" id="KAJ7695085.1"/>
    </source>
</evidence>
<sequence length="115" mass="13139">MMRDGSIGVALVSRQVMVFQTARSHTRRDRFLDVYTFVPFVGADPGVFLATQVPKARITTSDILTVFPPADVLRTRAPSAGMLKLPEEAFTEFNQICERTQERYERMWNAWAMSH</sequence>
<organism evidence="1 2">
    <name type="scientific">Mycena rosella</name>
    <name type="common">Pink bonnet</name>
    <name type="synonym">Agaricus rosellus</name>
    <dbReference type="NCBI Taxonomy" id="1033263"/>
    <lineage>
        <taxon>Eukaryota</taxon>
        <taxon>Fungi</taxon>
        <taxon>Dikarya</taxon>
        <taxon>Basidiomycota</taxon>
        <taxon>Agaricomycotina</taxon>
        <taxon>Agaricomycetes</taxon>
        <taxon>Agaricomycetidae</taxon>
        <taxon>Agaricales</taxon>
        <taxon>Marasmiineae</taxon>
        <taxon>Mycenaceae</taxon>
        <taxon>Mycena</taxon>
    </lineage>
</organism>
<proteinExistence type="predicted"/>
<gene>
    <name evidence="1" type="ORF">B0H17DRAFT_1198787</name>
</gene>
<name>A0AAD7GMS6_MYCRO</name>
<reference evidence="1" key="1">
    <citation type="submission" date="2023-03" db="EMBL/GenBank/DDBJ databases">
        <title>Massive genome expansion in bonnet fungi (Mycena s.s.) driven by repeated elements and novel gene families across ecological guilds.</title>
        <authorList>
            <consortium name="Lawrence Berkeley National Laboratory"/>
            <person name="Harder C.B."/>
            <person name="Miyauchi S."/>
            <person name="Viragh M."/>
            <person name="Kuo A."/>
            <person name="Thoen E."/>
            <person name="Andreopoulos B."/>
            <person name="Lu D."/>
            <person name="Skrede I."/>
            <person name="Drula E."/>
            <person name="Henrissat B."/>
            <person name="Morin E."/>
            <person name="Kohler A."/>
            <person name="Barry K."/>
            <person name="LaButti K."/>
            <person name="Morin E."/>
            <person name="Salamov A."/>
            <person name="Lipzen A."/>
            <person name="Mereny Z."/>
            <person name="Hegedus B."/>
            <person name="Baldrian P."/>
            <person name="Stursova M."/>
            <person name="Weitz H."/>
            <person name="Taylor A."/>
            <person name="Grigoriev I.V."/>
            <person name="Nagy L.G."/>
            <person name="Martin F."/>
            <person name="Kauserud H."/>
        </authorList>
    </citation>
    <scope>NUCLEOTIDE SEQUENCE</scope>
    <source>
        <strain evidence="1">CBHHK067</strain>
    </source>
</reference>
<dbReference type="AlphaFoldDB" id="A0AAD7GMS6"/>
<keyword evidence="2" id="KW-1185">Reference proteome</keyword>
<evidence type="ECO:0000313" key="2">
    <source>
        <dbReference type="Proteomes" id="UP001221757"/>
    </source>
</evidence>
<comment type="caution">
    <text evidence="1">The sequence shown here is derived from an EMBL/GenBank/DDBJ whole genome shotgun (WGS) entry which is preliminary data.</text>
</comment>
<accession>A0AAD7GMS6</accession>
<protein>
    <submittedName>
        <fullName evidence="1">Uncharacterized protein</fullName>
    </submittedName>
</protein>